<evidence type="ECO:0000313" key="1">
    <source>
        <dbReference type="EMBL" id="GIY13168.1"/>
    </source>
</evidence>
<dbReference type="Proteomes" id="UP001054945">
    <property type="component" value="Unassembled WGS sequence"/>
</dbReference>
<name>A0AAV4QU35_CAEEX</name>
<dbReference type="EMBL" id="BPLR01006898">
    <property type="protein sequence ID" value="GIY13168.1"/>
    <property type="molecule type" value="Genomic_DNA"/>
</dbReference>
<comment type="caution">
    <text evidence="1">The sequence shown here is derived from an EMBL/GenBank/DDBJ whole genome shotgun (WGS) entry which is preliminary data.</text>
</comment>
<sequence>MQSKQNFDFVSPWQQRPISSFRNSDMLVREILDQSEELQQLVQVTFTSYSNKQSCGSSYTTRKSGSYTTREWLLHNREWLLHNPRVAPTSS</sequence>
<gene>
    <name evidence="1" type="ORF">CEXT_338951</name>
</gene>
<dbReference type="AlphaFoldDB" id="A0AAV4QU35"/>
<proteinExistence type="predicted"/>
<protein>
    <submittedName>
        <fullName evidence="1">Uncharacterized protein</fullName>
    </submittedName>
</protein>
<keyword evidence="2" id="KW-1185">Reference proteome</keyword>
<evidence type="ECO:0000313" key="2">
    <source>
        <dbReference type="Proteomes" id="UP001054945"/>
    </source>
</evidence>
<reference evidence="1 2" key="1">
    <citation type="submission" date="2021-06" db="EMBL/GenBank/DDBJ databases">
        <title>Caerostris extrusa draft genome.</title>
        <authorList>
            <person name="Kono N."/>
            <person name="Arakawa K."/>
        </authorList>
    </citation>
    <scope>NUCLEOTIDE SEQUENCE [LARGE SCALE GENOMIC DNA]</scope>
</reference>
<organism evidence="1 2">
    <name type="scientific">Caerostris extrusa</name>
    <name type="common">Bark spider</name>
    <name type="synonym">Caerostris bankana</name>
    <dbReference type="NCBI Taxonomy" id="172846"/>
    <lineage>
        <taxon>Eukaryota</taxon>
        <taxon>Metazoa</taxon>
        <taxon>Ecdysozoa</taxon>
        <taxon>Arthropoda</taxon>
        <taxon>Chelicerata</taxon>
        <taxon>Arachnida</taxon>
        <taxon>Araneae</taxon>
        <taxon>Araneomorphae</taxon>
        <taxon>Entelegynae</taxon>
        <taxon>Araneoidea</taxon>
        <taxon>Araneidae</taxon>
        <taxon>Caerostris</taxon>
    </lineage>
</organism>
<accession>A0AAV4QU35</accession>